<organism evidence="2 3">
    <name type="scientific">Artemisia annua</name>
    <name type="common">Sweet wormwood</name>
    <dbReference type="NCBI Taxonomy" id="35608"/>
    <lineage>
        <taxon>Eukaryota</taxon>
        <taxon>Viridiplantae</taxon>
        <taxon>Streptophyta</taxon>
        <taxon>Embryophyta</taxon>
        <taxon>Tracheophyta</taxon>
        <taxon>Spermatophyta</taxon>
        <taxon>Magnoliopsida</taxon>
        <taxon>eudicotyledons</taxon>
        <taxon>Gunneridae</taxon>
        <taxon>Pentapetalae</taxon>
        <taxon>asterids</taxon>
        <taxon>campanulids</taxon>
        <taxon>Asterales</taxon>
        <taxon>Asteraceae</taxon>
        <taxon>Asteroideae</taxon>
        <taxon>Anthemideae</taxon>
        <taxon>Artemisiinae</taxon>
        <taxon>Artemisia</taxon>
    </lineage>
</organism>
<feature type="region of interest" description="Disordered" evidence="1">
    <location>
        <begin position="80"/>
        <end position="123"/>
    </location>
</feature>
<evidence type="ECO:0008006" key="4">
    <source>
        <dbReference type="Google" id="ProtNLM"/>
    </source>
</evidence>
<gene>
    <name evidence="2" type="ORF">CTI12_AA078740</name>
</gene>
<protein>
    <recommendedName>
        <fullName evidence="4">DUF4283 domain-containing protein</fullName>
    </recommendedName>
</protein>
<dbReference type="AlphaFoldDB" id="A0A2U1Q3W9"/>
<feature type="compositionally biased region" description="Polar residues" evidence="1">
    <location>
        <begin position="497"/>
        <end position="525"/>
    </location>
</feature>
<evidence type="ECO:0000256" key="1">
    <source>
        <dbReference type="SAM" id="MobiDB-lite"/>
    </source>
</evidence>
<comment type="caution">
    <text evidence="2">The sequence shown here is derived from an EMBL/GenBank/DDBJ whole genome shotgun (WGS) entry which is preliminary data.</text>
</comment>
<accession>A0A2U1Q3W9</accession>
<feature type="region of interest" description="Disordered" evidence="1">
    <location>
        <begin position="182"/>
        <end position="205"/>
    </location>
</feature>
<name>A0A2U1Q3W9_ARTAN</name>
<feature type="region of interest" description="Disordered" evidence="1">
    <location>
        <begin position="480"/>
        <end position="525"/>
    </location>
</feature>
<feature type="compositionally biased region" description="Polar residues" evidence="1">
    <location>
        <begin position="182"/>
        <end position="193"/>
    </location>
</feature>
<sequence>MPMENNKPPEPLVEEFCELTGLSPDKVRLSKSGIALPKMKEGKARRHRHGIKIRVSSPGSASVGAGSILRNLRSSMVFGKSIKRNESSPMDSRGGKHVINSLNSDDDISKVSSSNKSGPIDSKLKFEMGSSTVNKPVDSNVKALGKSVADTINIVNGNDGSFINQPIDVSPILNKQSSPVAKNCDLETSSDNPSAGGVDSGSSVRNEHTSMEGVVNVGDAPSNSLDGIACNKESMDFEFGRNDRGNGILKKPNIPVLNVQFGTNVLGNPFITKAASTNKIGNWSAGFGNAFGSTILSNQYSAVADRFAEKLKKGTEEMALKMEYTPGFVSVQENGNRRIEFTAEEVYKGGQACRPMIMDKMTKERCLKKAGKMDFARVLVEILAEEDLPNVLEIAYPPLGNRPARVGKLEVKYQWKPPLCTFCKTFGHTTMSCKSRPRKVEEMAANVVKESAVMNESVVAKGKTIAVDGEGFSVVGKKNKPLVNSSSVAPTKPGYDRNTSGGNNFSSKQSVQNKNTYSNDRNNVASQRQNNFKFGDYSAGPLKINKFQSNGNDKHGKGQYKAKSNLGGNHSPGSGQNPQMKNVTTADSSSAHDSVAKAHNAGNGRKSLRQLSQDPNFKPKVLTRGSNSNSSPSSRNNENIPLSNTFSVLINEEMLEEVDVLMEAGIYPSKAVRLDWTLHQMDYFYKNCHKYMLDPISKDDEDVESKTDGVAGNMKPEYVVDAADVMGNSAAPNVNVLNGV</sequence>
<feature type="compositionally biased region" description="Polar residues" evidence="1">
    <location>
        <begin position="566"/>
        <end position="592"/>
    </location>
</feature>
<keyword evidence="3" id="KW-1185">Reference proteome</keyword>
<evidence type="ECO:0000313" key="3">
    <source>
        <dbReference type="Proteomes" id="UP000245207"/>
    </source>
</evidence>
<dbReference type="EMBL" id="PKPP01000447">
    <property type="protein sequence ID" value="PWA92653.1"/>
    <property type="molecule type" value="Genomic_DNA"/>
</dbReference>
<reference evidence="2 3" key="1">
    <citation type="journal article" date="2018" name="Mol. Plant">
        <title>The genome of Artemisia annua provides insight into the evolution of Asteraceae family and artemisinin biosynthesis.</title>
        <authorList>
            <person name="Shen Q."/>
            <person name="Zhang L."/>
            <person name="Liao Z."/>
            <person name="Wang S."/>
            <person name="Yan T."/>
            <person name="Shi P."/>
            <person name="Liu M."/>
            <person name="Fu X."/>
            <person name="Pan Q."/>
            <person name="Wang Y."/>
            <person name="Lv Z."/>
            <person name="Lu X."/>
            <person name="Zhang F."/>
            <person name="Jiang W."/>
            <person name="Ma Y."/>
            <person name="Chen M."/>
            <person name="Hao X."/>
            <person name="Li L."/>
            <person name="Tang Y."/>
            <person name="Lv G."/>
            <person name="Zhou Y."/>
            <person name="Sun X."/>
            <person name="Brodelius P.E."/>
            <person name="Rose J.K.C."/>
            <person name="Tang K."/>
        </authorList>
    </citation>
    <scope>NUCLEOTIDE SEQUENCE [LARGE SCALE GENOMIC DNA]</scope>
    <source>
        <strain evidence="3">cv. Huhao1</strain>
        <tissue evidence="2">Leaf</tissue>
    </source>
</reference>
<proteinExistence type="predicted"/>
<evidence type="ECO:0000313" key="2">
    <source>
        <dbReference type="EMBL" id="PWA92653.1"/>
    </source>
</evidence>
<dbReference type="Proteomes" id="UP000245207">
    <property type="component" value="Unassembled WGS sequence"/>
</dbReference>
<feature type="compositionally biased region" description="Low complexity" evidence="1">
    <location>
        <begin position="626"/>
        <end position="639"/>
    </location>
</feature>
<feature type="region of interest" description="Disordered" evidence="1">
    <location>
        <begin position="543"/>
        <end position="641"/>
    </location>
</feature>